<reference evidence="2 3" key="1">
    <citation type="submission" date="2017-12" db="EMBL/GenBank/DDBJ databases">
        <title>Sequencing, de novo assembly and annotation of complete genome of a new Thraustochytrid species, strain FCC1311.</title>
        <authorList>
            <person name="Sedici K."/>
            <person name="Godart F."/>
            <person name="Aiese Cigliano R."/>
            <person name="Sanseverino W."/>
            <person name="Barakat M."/>
            <person name="Ortet P."/>
            <person name="Marechal E."/>
            <person name="Cagnac O."/>
            <person name="Amato A."/>
        </authorList>
    </citation>
    <scope>NUCLEOTIDE SEQUENCE [LARGE SCALE GENOMIC DNA]</scope>
</reference>
<dbReference type="GO" id="GO:0000118">
    <property type="term" value="C:histone deacetylase complex"/>
    <property type="evidence" value="ECO:0007669"/>
    <property type="project" value="TreeGrafter"/>
</dbReference>
<dbReference type="InterPro" id="IPR023801">
    <property type="entry name" value="His_deacetylse_dom"/>
</dbReference>
<dbReference type="InterPro" id="IPR000286">
    <property type="entry name" value="HDACs"/>
</dbReference>
<dbReference type="PRINTS" id="PR01270">
    <property type="entry name" value="HDASUPER"/>
</dbReference>
<dbReference type="CDD" id="cd09996">
    <property type="entry name" value="HDAC_classII_1"/>
    <property type="match status" value="1"/>
</dbReference>
<evidence type="ECO:0000313" key="3">
    <source>
        <dbReference type="Proteomes" id="UP000241890"/>
    </source>
</evidence>
<evidence type="ECO:0000259" key="1">
    <source>
        <dbReference type="Pfam" id="PF00850"/>
    </source>
</evidence>
<name>A0A2R5G873_9STRA</name>
<dbReference type="AlphaFoldDB" id="A0A2R5G873"/>
<dbReference type="GO" id="GO:0004407">
    <property type="term" value="F:histone deacetylase activity"/>
    <property type="evidence" value="ECO:0007669"/>
    <property type="project" value="TreeGrafter"/>
</dbReference>
<dbReference type="InterPro" id="IPR023696">
    <property type="entry name" value="Ureohydrolase_dom_sf"/>
</dbReference>
<protein>
    <submittedName>
        <fullName evidence="2">Histone deacetylase 14</fullName>
    </submittedName>
</protein>
<dbReference type="SUPFAM" id="SSF52768">
    <property type="entry name" value="Arginase/deacetylase"/>
    <property type="match status" value="1"/>
</dbReference>
<sequence>MAQSDGENGGSAGTGYVFEQLYLWHEPGSVSFDIWTQPGEHWEAAETKHRLHALLEVSGALDDTTRIRAREAKREELLYFHTEAYVDKVAEISARERGGDTGEMARLGNEGWRIAILSCGGVLAAVEAIHAKKVRNAYCLVRPPGHHAEPDQGMGFCIFNNIVIGALHARRLGHRRIAVVDFDIHHGNGTETAAKDDQDFLFISLHQDNNYPIGRGAIIEDEAGQTTINIPLPPGSGVGAYEYAMTQAVLPALRKFDPDFIFVSAGYDGAFCDPLARMMLTSEAFGGMARQIIEVANTMCEGRILFAHEGGYSKEYSPFCGLAVVEALTGHKSKAEDGFLVEANAWAYQALQPSQRAVIDRVASILGFGDALSATESEALAEIEKLLARDGVDREKLLGKLHQSGLV</sequence>
<dbReference type="InterPro" id="IPR037138">
    <property type="entry name" value="His_deacetylse_dom_sf"/>
</dbReference>
<dbReference type="OrthoDB" id="424012at2759"/>
<dbReference type="PANTHER" id="PTHR10625:SF31">
    <property type="entry name" value="HISTONE DEACETYLASE DOMAIN-CONTAINING PROTEIN"/>
    <property type="match status" value="1"/>
</dbReference>
<dbReference type="EMBL" id="BEYU01000028">
    <property type="protein sequence ID" value="GBG27190.1"/>
    <property type="molecule type" value="Genomic_DNA"/>
</dbReference>
<dbReference type="Gene3D" id="3.40.800.20">
    <property type="entry name" value="Histone deacetylase domain"/>
    <property type="match status" value="1"/>
</dbReference>
<keyword evidence="3" id="KW-1185">Reference proteome</keyword>
<dbReference type="PANTHER" id="PTHR10625">
    <property type="entry name" value="HISTONE DEACETYLASE HDAC1-RELATED"/>
    <property type="match status" value="1"/>
</dbReference>
<gene>
    <name evidence="2" type="ORF">FCC1311_034132</name>
</gene>
<dbReference type="InParanoid" id="A0A2R5G873"/>
<dbReference type="Pfam" id="PF00850">
    <property type="entry name" value="Hist_deacetyl"/>
    <property type="match status" value="1"/>
</dbReference>
<comment type="caution">
    <text evidence="2">The sequence shown here is derived from an EMBL/GenBank/DDBJ whole genome shotgun (WGS) entry which is preliminary data.</text>
</comment>
<dbReference type="GO" id="GO:0040029">
    <property type="term" value="P:epigenetic regulation of gene expression"/>
    <property type="evidence" value="ECO:0007669"/>
    <property type="project" value="TreeGrafter"/>
</dbReference>
<evidence type="ECO:0000313" key="2">
    <source>
        <dbReference type="EMBL" id="GBG27190.1"/>
    </source>
</evidence>
<dbReference type="GO" id="GO:0005737">
    <property type="term" value="C:cytoplasm"/>
    <property type="evidence" value="ECO:0007669"/>
    <property type="project" value="TreeGrafter"/>
</dbReference>
<dbReference type="Proteomes" id="UP000241890">
    <property type="component" value="Unassembled WGS sequence"/>
</dbReference>
<proteinExistence type="predicted"/>
<organism evidence="2 3">
    <name type="scientific">Hondaea fermentalgiana</name>
    <dbReference type="NCBI Taxonomy" id="2315210"/>
    <lineage>
        <taxon>Eukaryota</taxon>
        <taxon>Sar</taxon>
        <taxon>Stramenopiles</taxon>
        <taxon>Bigyra</taxon>
        <taxon>Labyrinthulomycetes</taxon>
        <taxon>Thraustochytrida</taxon>
        <taxon>Thraustochytriidae</taxon>
        <taxon>Hondaea</taxon>
    </lineage>
</organism>
<feature type="domain" description="Histone deacetylase" evidence="1">
    <location>
        <begin position="46"/>
        <end position="326"/>
    </location>
</feature>
<accession>A0A2R5G873</accession>